<dbReference type="InterPro" id="IPR016024">
    <property type="entry name" value="ARM-type_fold"/>
</dbReference>
<evidence type="ECO:0000259" key="12">
    <source>
        <dbReference type="PROSITE" id="PS50180"/>
    </source>
</evidence>
<dbReference type="InterPro" id="IPR050840">
    <property type="entry name" value="Adaptor_Complx_Large_Subunit"/>
</dbReference>
<dbReference type="InterPro" id="IPR011989">
    <property type="entry name" value="ARM-like"/>
</dbReference>
<comment type="subcellular location">
    <subcellularLocation>
        <location evidence="1">Cytoplasmic vesicle membrane</location>
    </subcellularLocation>
    <subcellularLocation>
        <location evidence="2">Golgi apparatus</location>
    </subcellularLocation>
</comment>
<dbReference type="InterPro" id="IPR002553">
    <property type="entry name" value="Clathrin/coatomer_adapt-like_N"/>
</dbReference>
<feature type="compositionally biased region" description="Polar residues" evidence="11">
    <location>
        <begin position="707"/>
        <end position="718"/>
    </location>
</feature>
<feature type="region of interest" description="Disordered" evidence="11">
    <location>
        <begin position="599"/>
        <end position="626"/>
    </location>
</feature>
<gene>
    <name evidence="13" type="ORF">GNLVRS02_ARAD1D24332g</name>
</gene>
<dbReference type="Pfam" id="PF01602">
    <property type="entry name" value="Adaptin_N"/>
    <property type="match status" value="1"/>
</dbReference>
<evidence type="ECO:0000256" key="5">
    <source>
        <dbReference type="ARBA" id="ARBA00022927"/>
    </source>
</evidence>
<dbReference type="GO" id="GO:0016482">
    <property type="term" value="P:cytosolic transport"/>
    <property type="evidence" value="ECO:0007669"/>
    <property type="project" value="UniProtKB-ARBA"/>
</dbReference>
<dbReference type="AlphaFoldDB" id="A0A060TFM3"/>
<dbReference type="GO" id="GO:0005829">
    <property type="term" value="C:cytosol"/>
    <property type="evidence" value="ECO:0007669"/>
    <property type="project" value="GOC"/>
</dbReference>
<dbReference type="PIRSF" id="PIRSF037094">
    <property type="entry name" value="AP1_complex_gamma"/>
    <property type="match status" value="1"/>
</dbReference>
<keyword evidence="6 10" id="KW-0333">Golgi apparatus</keyword>
<protein>
    <recommendedName>
        <fullName evidence="10">AP-1 complex subunit gamma</fullName>
    </recommendedName>
</protein>
<evidence type="ECO:0000256" key="2">
    <source>
        <dbReference type="ARBA" id="ARBA00004555"/>
    </source>
</evidence>
<reference evidence="13" key="2">
    <citation type="submission" date="2014-06" db="EMBL/GenBank/DDBJ databases">
        <title>The complete genome of Blastobotrys (Arxula) adeninivorans LS3 - a yeast of biotechnological interest.</title>
        <authorList>
            <person name="Kunze G."/>
            <person name="Gaillardin C."/>
            <person name="Czernicka M."/>
            <person name="Durrens P."/>
            <person name="Martin T."/>
            <person name="Boer E."/>
            <person name="Gabaldon T."/>
            <person name="Cruz J."/>
            <person name="Talla E."/>
            <person name="Marck C."/>
            <person name="Goffeau A."/>
            <person name="Barbe V."/>
            <person name="Baret P."/>
            <person name="Baronian K."/>
            <person name="Beier S."/>
            <person name="Bleykasten C."/>
            <person name="Bode R."/>
            <person name="Casaregola S."/>
            <person name="Despons L."/>
            <person name="Fairhead C."/>
            <person name="Giersberg M."/>
            <person name="Gierski P."/>
            <person name="Hahnel U."/>
            <person name="Hartmann A."/>
            <person name="Jankowska D."/>
            <person name="Jubin C."/>
            <person name="Jung P."/>
            <person name="Lafontaine I."/>
            <person name="Leh-Louis V."/>
            <person name="Lemaire M."/>
            <person name="Marcet-Houben M."/>
            <person name="Mascher M."/>
            <person name="Morel G."/>
            <person name="Richard G.-F."/>
            <person name="Riechen J."/>
            <person name="Sacerdot C."/>
            <person name="Sarkar A."/>
            <person name="Savel G."/>
            <person name="Schacherer J."/>
            <person name="Sherman D."/>
            <person name="Straub M.-L."/>
            <person name="Stein N."/>
            <person name="Thierry A."/>
            <person name="Trautwein-Schult A."/>
            <person name="Westhof E."/>
            <person name="Worch S."/>
            <person name="Dujon B."/>
            <person name="Souciet J.-L."/>
            <person name="Wincker P."/>
            <person name="Scholz U."/>
            <person name="Neuveglise N."/>
        </authorList>
    </citation>
    <scope>NUCLEOTIDE SEQUENCE</scope>
    <source>
        <strain evidence="13">LS3</strain>
    </source>
</reference>
<dbReference type="Gene3D" id="1.25.10.10">
    <property type="entry name" value="Leucine-rich Repeat Variant"/>
    <property type="match status" value="1"/>
</dbReference>
<evidence type="ECO:0000256" key="3">
    <source>
        <dbReference type="ARBA" id="ARBA00006613"/>
    </source>
</evidence>
<accession>A0A060TFM3</accession>
<evidence type="ECO:0000256" key="9">
    <source>
        <dbReference type="ARBA" id="ARBA00062546"/>
    </source>
</evidence>
<dbReference type="PROSITE" id="PS50180">
    <property type="entry name" value="GAE"/>
    <property type="match status" value="1"/>
</dbReference>
<keyword evidence="4 10" id="KW-0813">Transport</keyword>
<dbReference type="PANTHER" id="PTHR22780">
    <property type="entry name" value="ADAPTIN, ALPHA/GAMMA/EPSILON"/>
    <property type="match status" value="1"/>
</dbReference>
<dbReference type="Gene3D" id="2.60.40.1230">
    <property type="match status" value="1"/>
</dbReference>
<dbReference type="SMART" id="SM00809">
    <property type="entry name" value="Alpha_adaptinC2"/>
    <property type="match status" value="1"/>
</dbReference>
<dbReference type="GO" id="GO:0030121">
    <property type="term" value="C:AP-1 adaptor complex"/>
    <property type="evidence" value="ECO:0007669"/>
    <property type="project" value="InterPro"/>
</dbReference>
<keyword evidence="8 10" id="KW-0968">Cytoplasmic vesicle</keyword>
<evidence type="ECO:0000256" key="7">
    <source>
        <dbReference type="ARBA" id="ARBA00023136"/>
    </source>
</evidence>
<feature type="compositionally biased region" description="Low complexity" evidence="11">
    <location>
        <begin position="677"/>
        <end position="690"/>
    </location>
</feature>
<comment type="similarity">
    <text evidence="3 10">Belongs to the adaptor complexes large subunit family.</text>
</comment>
<organism evidence="13">
    <name type="scientific">Blastobotrys adeninivorans</name>
    <name type="common">Yeast</name>
    <name type="synonym">Arxula adeninivorans</name>
    <dbReference type="NCBI Taxonomy" id="409370"/>
    <lineage>
        <taxon>Eukaryota</taxon>
        <taxon>Fungi</taxon>
        <taxon>Dikarya</taxon>
        <taxon>Ascomycota</taxon>
        <taxon>Saccharomycotina</taxon>
        <taxon>Dipodascomycetes</taxon>
        <taxon>Dipodascales</taxon>
        <taxon>Trichomonascaceae</taxon>
        <taxon>Blastobotrys</taxon>
    </lineage>
</organism>
<feature type="domain" description="GAE" evidence="12">
    <location>
        <begin position="736"/>
        <end position="848"/>
    </location>
</feature>
<evidence type="ECO:0000256" key="6">
    <source>
        <dbReference type="ARBA" id="ARBA00023034"/>
    </source>
</evidence>
<dbReference type="SUPFAM" id="SSF48371">
    <property type="entry name" value="ARM repeat"/>
    <property type="match status" value="1"/>
</dbReference>
<evidence type="ECO:0000313" key="13">
    <source>
        <dbReference type="EMBL" id="CDP37991.1"/>
    </source>
</evidence>
<comment type="subunit">
    <text evidence="9">Adaptor protein complex 1 (AP-1) is a heterotetramer composed of two large adaptins (gamma-type subunit APL4 and beta-type subunit APL2), a medium adaptin (mu-type subunit APM1) and a small adaptin (sigma-type subunit APS1). AP-1 interacts with clathrin.</text>
</comment>
<dbReference type="GO" id="GO:0016192">
    <property type="term" value="P:vesicle-mediated transport"/>
    <property type="evidence" value="ECO:0007669"/>
    <property type="project" value="InterPro"/>
</dbReference>
<reference evidence="13" key="1">
    <citation type="submission" date="2014-02" db="EMBL/GenBank/DDBJ databases">
        <authorList>
            <person name="Genoscope - CEA"/>
        </authorList>
    </citation>
    <scope>NUCLEOTIDE SEQUENCE</scope>
    <source>
        <strain evidence="13">LS3</strain>
    </source>
</reference>
<dbReference type="SUPFAM" id="SSF49348">
    <property type="entry name" value="Clathrin adaptor appendage domain"/>
    <property type="match status" value="1"/>
</dbReference>
<evidence type="ECO:0000256" key="8">
    <source>
        <dbReference type="ARBA" id="ARBA00023329"/>
    </source>
</evidence>
<feature type="compositionally biased region" description="Low complexity" evidence="11">
    <location>
        <begin position="650"/>
        <end position="659"/>
    </location>
</feature>
<dbReference type="GO" id="GO:0006886">
    <property type="term" value="P:intracellular protein transport"/>
    <property type="evidence" value="ECO:0007669"/>
    <property type="project" value="UniProtKB-UniRule"/>
</dbReference>
<evidence type="ECO:0000256" key="10">
    <source>
        <dbReference type="PIRNR" id="PIRNR037094"/>
    </source>
</evidence>
<dbReference type="EMBL" id="HG937694">
    <property type="protein sequence ID" value="CDP37991.1"/>
    <property type="molecule type" value="Genomic_DNA"/>
</dbReference>
<keyword evidence="7 10" id="KW-0472">Membrane</keyword>
<dbReference type="FunFam" id="1.25.10.10:FF:000030">
    <property type="entry name" value="AP-1 complex subunit gamma"/>
    <property type="match status" value="1"/>
</dbReference>
<feature type="region of interest" description="Disordered" evidence="11">
    <location>
        <begin position="643"/>
        <end position="741"/>
    </location>
</feature>
<evidence type="ECO:0000256" key="11">
    <source>
        <dbReference type="SAM" id="MobiDB-lite"/>
    </source>
</evidence>
<proteinExistence type="inferred from homology"/>
<evidence type="ECO:0000256" key="1">
    <source>
        <dbReference type="ARBA" id="ARBA00004156"/>
    </source>
</evidence>
<dbReference type="PhylomeDB" id="A0A060TFM3"/>
<dbReference type="InterPro" id="IPR013041">
    <property type="entry name" value="Clathrin_app_Ig-like_sf"/>
</dbReference>
<sequence>MSSLKSFIKAVRAAKTIADERAVIQKESAAIRTSFREDYTDQSVRRQNVAKLLYLFTLGERTHFGQIECLKLLATQRFSDKRLGYLGTMLLLDENQEVLTLLTNSLSNDLAHPNQYVVALALCTLANIASAEMARDLFADIEKIISSANPYLKKKAALCAMRIIRKVPDLEENFVEKAKLLLSDKNHGVLLCGAALAQDMCEQNPDVIESFRSSVPTLLNTLKSLASSAGYSPEHDVTGIADPFLQTKLLRLLRVLGAGDPQISEQMSDILAQIASNTDSSKNVGNSVLYEAVLTIFGVESDSALRVLGVNILGKFLSNKDNNTKYVALNTLLKVIETEPTAVQRHRATIIDCLQDSDISIRRRALELSFALINEQNVRVLVRELLAFLENADTEFRTNLVSQIAVAAERFSPNRRWHIDTIIRALKLAGGYAKENVLSAFLTLVITSEELHLYSVQKLYAALRRDLTQEGLTLVGVWLIGEYGSTLLQGGSFEDEEEAQPVSETEVINVLESILSSSYCSNTVTEYVLNALTKLSTRVTGASEVERIRRILESQSRSLDVEIQQRVAEYTKLFGYDAVRKGVLAKMPPSEIRQELAKKYESDRAKAHARRGGARPSKPTVSGTTAPTTVDLLLDLAGDDNGGVAGGDAGDSAVTASSTGGSGGQANADLLSDIFGSSSSTPTTSAPKPSNNQSILDLFGSAPSNPPVQRSETPQSATDLLGGLSQSSQPSSQPSQSPSAIEAYNSNGLKLSFQPHAKEQPGVVLITAKFDNSSSSTISDLVLQVAVPKSQKLQLQALSSSTIAPSGNATQNLKVSGNPGSAVKLRLRIMYSIDGREVKDQVDFNKFPSDLL</sequence>
<evidence type="ECO:0000256" key="4">
    <source>
        <dbReference type="ARBA" id="ARBA00022448"/>
    </source>
</evidence>
<dbReference type="Pfam" id="PF02883">
    <property type="entry name" value="Alpha_adaptinC2"/>
    <property type="match status" value="1"/>
</dbReference>
<name>A0A060TFM3_BLAAD</name>
<dbReference type="InterPro" id="IPR017107">
    <property type="entry name" value="AP1_complex_gsu"/>
</dbReference>
<keyword evidence="5 10" id="KW-0653">Protein transport</keyword>
<feature type="compositionally biased region" description="Low complexity" evidence="11">
    <location>
        <begin position="725"/>
        <end position="739"/>
    </location>
</feature>
<dbReference type="InterPro" id="IPR008153">
    <property type="entry name" value="GAE_dom"/>
</dbReference>
<dbReference type="InterPro" id="IPR008152">
    <property type="entry name" value="Clathrin_a/b/g-adaptin_app_Ig"/>
</dbReference>